<evidence type="ECO:0000313" key="1">
    <source>
        <dbReference type="EnsemblPlants" id="AET2Gv20709600.5"/>
    </source>
</evidence>
<reference evidence="2" key="1">
    <citation type="journal article" date="2014" name="Science">
        <title>Ancient hybridizations among the ancestral genomes of bread wheat.</title>
        <authorList>
            <consortium name="International Wheat Genome Sequencing Consortium,"/>
            <person name="Marcussen T."/>
            <person name="Sandve S.R."/>
            <person name="Heier L."/>
            <person name="Spannagl M."/>
            <person name="Pfeifer M."/>
            <person name="Jakobsen K.S."/>
            <person name="Wulff B.B."/>
            <person name="Steuernagel B."/>
            <person name="Mayer K.F."/>
            <person name="Olsen O.A."/>
        </authorList>
    </citation>
    <scope>NUCLEOTIDE SEQUENCE [LARGE SCALE GENOMIC DNA]</scope>
    <source>
        <strain evidence="2">cv. AL8/78</strain>
    </source>
</reference>
<accession>A0A453C2E5</accession>
<keyword evidence="2" id="KW-1185">Reference proteome</keyword>
<reference evidence="1" key="3">
    <citation type="journal article" date="2017" name="Nature">
        <title>Genome sequence of the progenitor of the wheat D genome Aegilops tauschii.</title>
        <authorList>
            <person name="Luo M.C."/>
            <person name="Gu Y.Q."/>
            <person name="Puiu D."/>
            <person name="Wang H."/>
            <person name="Twardziok S.O."/>
            <person name="Deal K.R."/>
            <person name="Huo N."/>
            <person name="Zhu T."/>
            <person name="Wang L."/>
            <person name="Wang Y."/>
            <person name="McGuire P.E."/>
            <person name="Liu S."/>
            <person name="Long H."/>
            <person name="Ramasamy R.K."/>
            <person name="Rodriguez J.C."/>
            <person name="Van S.L."/>
            <person name="Yuan L."/>
            <person name="Wang Z."/>
            <person name="Xia Z."/>
            <person name="Xiao L."/>
            <person name="Anderson O.D."/>
            <person name="Ouyang S."/>
            <person name="Liang Y."/>
            <person name="Zimin A.V."/>
            <person name="Pertea G."/>
            <person name="Qi P."/>
            <person name="Bennetzen J.L."/>
            <person name="Dai X."/>
            <person name="Dawson M.W."/>
            <person name="Muller H.G."/>
            <person name="Kugler K."/>
            <person name="Rivarola-Duarte L."/>
            <person name="Spannagl M."/>
            <person name="Mayer K.F.X."/>
            <person name="Lu F.H."/>
            <person name="Bevan M.W."/>
            <person name="Leroy P."/>
            <person name="Li P."/>
            <person name="You F.M."/>
            <person name="Sun Q."/>
            <person name="Liu Z."/>
            <person name="Lyons E."/>
            <person name="Wicker T."/>
            <person name="Salzberg S.L."/>
            <person name="Devos K.M."/>
            <person name="Dvorak J."/>
        </authorList>
    </citation>
    <scope>NUCLEOTIDE SEQUENCE [LARGE SCALE GENOMIC DNA]</scope>
    <source>
        <strain evidence="1">cv. AL8/78</strain>
    </source>
</reference>
<reference evidence="1" key="5">
    <citation type="journal article" date="2021" name="G3 (Bethesda)">
        <title>Aegilops tauschii genome assembly Aet v5.0 features greater sequence contiguity and improved annotation.</title>
        <authorList>
            <person name="Wang L."/>
            <person name="Zhu T."/>
            <person name="Rodriguez J.C."/>
            <person name="Deal K.R."/>
            <person name="Dubcovsky J."/>
            <person name="McGuire P.E."/>
            <person name="Lux T."/>
            <person name="Spannagl M."/>
            <person name="Mayer K.F.X."/>
            <person name="Baldrich P."/>
            <person name="Meyers B.C."/>
            <person name="Huo N."/>
            <person name="Gu Y.Q."/>
            <person name="Zhou H."/>
            <person name="Devos K.M."/>
            <person name="Bennetzen J.L."/>
            <person name="Unver T."/>
            <person name="Budak H."/>
            <person name="Gulick P.J."/>
            <person name="Galiba G."/>
            <person name="Kalapos B."/>
            <person name="Nelson D.R."/>
            <person name="Li P."/>
            <person name="You F.M."/>
            <person name="Luo M.C."/>
            <person name="Dvorak J."/>
        </authorList>
    </citation>
    <scope>NUCLEOTIDE SEQUENCE [LARGE SCALE GENOMIC DNA]</scope>
    <source>
        <strain evidence="1">cv. AL8/78</strain>
    </source>
</reference>
<reference evidence="1" key="4">
    <citation type="submission" date="2019-03" db="UniProtKB">
        <authorList>
            <consortium name="EnsemblPlants"/>
        </authorList>
    </citation>
    <scope>IDENTIFICATION</scope>
</reference>
<evidence type="ECO:0000313" key="2">
    <source>
        <dbReference type="Proteomes" id="UP000015105"/>
    </source>
</evidence>
<dbReference type="Gramene" id="AET2Gv20709600.5">
    <property type="protein sequence ID" value="AET2Gv20709600.5"/>
    <property type="gene ID" value="AET2Gv20709600"/>
</dbReference>
<sequence>REAHRWRKRCGERQSVSGTYSVLIKTYEQGCQNDILSQNVF</sequence>
<dbReference type="EnsemblPlants" id="AET2Gv20709600.5">
    <property type="protein sequence ID" value="AET2Gv20709600.5"/>
    <property type="gene ID" value="AET2Gv20709600"/>
</dbReference>
<name>A0A453C2E5_AEGTS</name>
<dbReference type="Proteomes" id="UP000015105">
    <property type="component" value="Chromosome 2D"/>
</dbReference>
<protein>
    <submittedName>
        <fullName evidence="1">Uncharacterized protein</fullName>
    </submittedName>
</protein>
<proteinExistence type="predicted"/>
<organism evidence="1 2">
    <name type="scientific">Aegilops tauschii subsp. strangulata</name>
    <name type="common">Goatgrass</name>
    <dbReference type="NCBI Taxonomy" id="200361"/>
    <lineage>
        <taxon>Eukaryota</taxon>
        <taxon>Viridiplantae</taxon>
        <taxon>Streptophyta</taxon>
        <taxon>Embryophyta</taxon>
        <taxon>Tracheophyta</taxon>
        <taxon>Spermatophyta</taxon>
        <taxon>Magnoliopsida</taxon>
        <taxon>Liliopsida</taxon>
        <taxon>Poales</taxon>
        <taxon>Poaceae</taxon>
        <taxon>BOP clade</taxon>
        <taxon>Pooideae</taxon>
        <taxon>Triticodae</taxon>
        <taxon>Triticeae</taxon>
        <taxon>Triticinae</taxon>
        <taxon>Aegilops</taxon>
    </lineage>
</organism>
<dbReference type="AlphaFoldDB" id="A0A453C2E5"/>
<reference evidence="2" key="2">
    <citation type="journal article" date="2017" name="Nat. Plants">
        <title>The Aegilops tauschii genome reveals multiple impacts of transposons.</title>
        <authorList>
            <person name="Zhao G."/>
            <person name="Zou C."/>
            <person name="Li K."/>
            <person name="Wang K."/>
            <person name="Li T."/>
            <person name="Gao L."/>
            <person name="Zhang X."/>
            <person name="Wang H."/>
            <person name="Yang Z."/>
            <person name="Liu X."/>
            <person name="Jiang W."/>
            <person name="Mao L."/>
            <person name="Kong X."/>
            <person name="Jiao Y."/>
            <person name="Jia J."/>
        </authorList>
    </citation>
    <scope>NUCLEOTIDE SEQUENCE [LARGE SCALE GENOMIC DNA]</scope>
    <source>
        <strain evidence="2">cv. AL8/78</strain>
    </source>
</reference>